<keyword evidence="8" id="KW-0479">Metal-binding</keyword>
<dbReference type="InterPro" id="IPR045357">
    <property type="entry name" value="Aminopeptidase_N-like_N"/>
</dbReference>
<dbReference type="GO" id="GO:0016285">
    <property type="term" value="F:alanyl aminopeptidase activity"/>
    <property type="evidence" value="ECO:0007669"/>
    <property type="project" value="UniProtKB-EC"/>
</dbReference>
<reference evidence="18" key="1">
    <citation type="journal article" date="2019" name="Int. J. Syst. Evol. Microbiol.">
        <title>The Global Catalogue of Microorganisms (GCM) 10K type strain sequencing project: providing services to taxonomists for standard genome sequencing and annotation.</title>
        <authorList>
            <consortium name="The Broad Institute Genomics Platform"/>
            <consortium name="The Broad Institute Genome Sequencing Center for Infectious Disease"/>
            <person name="Wu L."/>
            <person name="Ma J."/>
        </authorList>
    </citation>
    <scope>NUCLEOTIDE SEQUENCE [LARGE SCALE GENOMIC DNA]</scope>
    <source>
        <strain evidence="18">KCTC 52168</strain>
    </source>
</reference>
<dbReference type="Pfam" id="PF17900">
    <property type="entry name" value="Peptidase_M1_N"/>
    <property type="match status" value="1"/>
</dbReference>
<dbReference type="InterPro" id="IPR042097">
    <property type="entry name" value="Aminopeptidase_N-like_N_sf"/>
</dbReference>
<keyword evidence="10" id="KW-0862">Zinc</keyword>
<comment type="similarity">
    <text evidence="3">Belongs to the peptidase M1 family.</text>
</comment>
<evidence type="ECO:0000256" key="10">
    <source>
        <dbReference type="ARBA" id="ARBA00022833"/>
    </source>
</evidence>
<dbReference type="Proteomes" id="UP001595556">
    <property type="component" value="Unassembled WGS sequence"/>
</dbReference>
<dbReference type="Gene3D" id="2.60.40.1840">
    <property type="match status" value="1"/>
</dbReference>
<evidence type="ECO:0000256" key="8">
    <source>
        <dbReference type="ARBA" id="ARBA00022723"/>
    </source>
</evidence>
<keyword evidence="11" id="KW-0482">Metalloprotease</keyword>
<evidence type="ECO:0000313" key="17">
    <source>
        <dbReference type="EMBL" id="MFC3146534.1"/>
    </source>
</evidence>
<keyword evidence="6 17" id="KW-0031">Aminopeptidase</keyword>
<accession>A0ABV7GY13</accession>
<dbReference type="InterPro" id="IPR038438">
    <property type="entry name" value="PepN_Ig-like_sf"/>
</dbReference>
<evidence type="ECO:0000256" key="9">
    <source>
        <dbReference type="ARBA" id="ARBA00022801"/>
    </source>
</evidence>
<evidence type="ECO:0000256" key="4">
    <source>
        <dbReference type="ARBA" id="ARBA00012564"/>
    </source>
</evidence>
<dbReference type="PRINTS" id="PR00756">
    <property type="entry name" value="ALADIPTASE"/>
</dbReference>
<dbReference type="Gene3D" id="2.60.40.1730">
    <property type="entry name" value="tricorn interacting facor f3 domain"/>
    <property type="match status" value="1"/>
</dbReference>
<comment type="catalytic activity">
    <reaction evidence="1">
        <text>Release of an N-terminal amino acid, Xaa-|-Yaa- from a peptide, amide or arylamide. Xaa is preferably Ala, but may be most amino acids including Pro (slow action). When a terminal hydrophobic residue is followed by a prolyl residue, the two may be released as an intact Xaa-Pro dipeptide.</text>
        <dbReference type="EC" id="3.4.11.2"/>
    </reaction>
</comment>
<dbReference type="InterPro" id="IPR014782">
    <property type="entry name" value="Peptidase_M1_dom"/>
</dbReference>
<evidence type="ECO:0000313" key="18">
    <source>
        <dbReference type="Proteomes" id="UP001595556"/>
    </source>
</evidence>
<evidence type="ECO:0000256" key="5">
    <source>
        <dbReference type="ARBA" id="ARBA00015611"/>
    </source>
</evidence>
<dbReference type="InterPro" id="IPR027268">
    <property type="entry name" value="Peptidase_M4/M1_CTD_sf"/>
</dbReference>
<dbReference type="Gene3D" id="1.25.50.10">
    <property type="entry name" value="Peptidase M1, alanyl aminopeptidase, C-terminal domain"/>
    <property type="match status" value="1"/>
</dbReference>
<keyword evidence="7" id="KW-0645">Protease</keyword>
<dbReference type="InterPro" id="IPR024601">
    <property type="entry name" value="Peptidase_M1_pepN_C"/>
</dbReference>
<dbReference type="Pfam" id="PF17432">
    <property type="entry name" value="DUF3458_C"/>
    <property type="match status" value="1"/>
</dbReference>
<feature type="domain" description="Peptidase M1 alanyl aminopeptidase Ig-like fold" evidence="14">
    <location>
        <begin position="465"/>
        <end position="578"/>
    </location>
</feature>
<feature type="domain" description="Peptidase M1 membrane alanine aminopeptidase" evidence="13">
    <location>
        <begin position="230"/>
        <end position="460"/>
    </location>
</feature>
<dbReference type="InterPro" id="IPR035414">
    <property type="entry name" value="Peptidase_M1_pepN_Ig-like"/>
</dbReference>
<evidence type="ECO:0000256" key="1">
    <source>
        <dbReference type="ARBA" id="ARBA00000098"/>
    </source>
</evidence>
<sequence>MRTDTPVTIYRKDYTPPAFLVDTVDMGFDLDARKTLVATQFTVRRNPAARTTALVLHGRECPLVWIEVNGKRLKEGRDFKIEGEDLTIAEMPDTATVRVVTKLAPAKNSSLMGLYESRGNFFTQCEAEGFRRITWFPDRPDVMAKYTVMLRADRKAHPVLLSNGNLIESGKLPGGRHYAKWEDPFPKPSYLFALVAGKLAVLEDSIKTASGKKKLLQVYVEKQDLKRAQWAMDSLKASIRWDEQRFGLELDLERFMIVAVSDFNMGAMENKGLNIFNTSAVLAHKDTQTDDDFARVEAVVGHEYFHNWTGNRVTCRDWFQLTLKEGLTVFRDQEFSADMAAQAVLAAKGDARAAASARAVLRIGNVMDLRASQFVEDAGPMAHPIRPDSFQDIANFYTATVYEKGSEVIRMQHTLLGEEKFLKGMDLYFARHDGQAVTCDDFTAAMQDASGVDLTQFRRWYSQAGTPVVEAGGEYDAAAHTYTLTLKQHCAKVGVETLPGAPEKLPFHIPFAVGLIGPDGHDMPLQLSGSTTADTHTHATTLVLDFREAEQRFTFVNVPHAPLPSLLRGFSAPVTLSWDASDEQLAFQVAHDSDAFNRAEAMQRLGMRRLLKLTQRAAAGQPLEADAVLPELFAKILADDSLDAAFKTELLMLPPEVMIGEQMDELDATAIRAARVFLIKHIASALKKDLARTYRQLAGGKARAYSPDPVSAGRRALTNMVLAYWLDSGDADAVKAALAQYKQADNMTARLGALAALVNIVPDAAEKPLADFYKRYEDNALVIDKWFRLQASARSTRSRDVLKLARHKAFTLKNPNRMRALVFGFAMSNPAGFHAADGSGYAFWADTIEKLDRINPEIAARMARLMDRWRKLAPALRVQAEAALKRVAQLKGLSKPTAEVIGKSLSI</sequence>
<dbReference type="InterPro" id="IPR001930">
    <property type="entry name" value="Peptidase_M1"/>
</dbReference>
<dbReference type="SUPFAM" id="SSF55486">
    <property type="entry name" value="Metalloproteases ('zincins'), catalytic domain"/>
    <property type="match status" value="1"/>
</dbReference>
<keyword evidence="18" id="KW-1185">Reference proteome</keyword>
<gene>
    <name evidence="17" type="primary">pepN</name>
    <name evidence="17" type="ORF">ACFOEN_02630</name>
</gene>
<protein>
    <recommendedName>
        <fullName evidence="5 12">Aminopeptidase N</fullName>
        <ecNumber evidence="4 12">3.4.11.2</ecNumber>
    </recommendedName>
</protein>
<dbReference type="Gene3D" id="1.10.390.10">
    <property type="entry name" value="Neutral Protease Domain 2"/>
    <property type="match status" value="1"/>
</dbReference>
<evidence type="ECO:0000256" key="6">
    <source>
        <dbReference type="ARBA" id="ARBA00022438"/>
    </source>
</evidence>
<dbReference type="PANTHER" id="PTHR46322:SF1">
    <property type="entry name" value="PUROMYCIN-SENSITIVE AMINOPEPTIDASE"/>
    <property type="match status" value="1"/>
</dbReference>
<dbReference type="CDD" id="cd09600">
    <property type="entry name" value="M1_APN"/>
    <property type="match status" value="1"/>
</dbReference>
<dbReference type="NCBIfam" id="TIGR02414">
    <property type="entry name" value="pepN_proteo"/>
    <property type="match status" value="1"/>
</dbReference>
<dbReference type="InterPro" id="IPR037144">
    <property type="entry name" value="Peptidase_M1_pepN_C_sf"/>
</dbReference>
<dbReference type="Gene3D" id="3.30.2010.30">
    <property type="match status" value="1"/>
</dbReference>
<evidence type="ECO:0000256" key="7">
    <source>
        <dbReference type="ARBA" id="ARBA00022670"/>
    </source>
</evidence>
<evidence type="ECO:0000259" key="14">
    <source>
        <dbReference type="Pfam" id="PF11940"/>
    </source>
</evidence>
<evidence type="ECO:0000259" key="15">
    <source>
        <dbReference type="Pfam" id="PF17432"/>
    </source>
</evidence>
<dbReference type="SUPFAM" id="SSF63737">
    <property type="entry name" value="Leukotriene A4 hydrolase N-terminal domain"/>
    <property type="match status" value="1"/>
</dbReference>
<dbReference type="EMBL" id="JBHRTI010000003">
    <property type="protein sequence ID" value="MFC3146534.1"/>
    <property type="molecule type" value="Genomic_DNA"/>
</dbReference>
<dbReference type="Pfam" id="PF01433">
    <property type="entry name" value="Peptidase_M1"/>
    <property type="match status" value="1"/>
</dbReference>
<feature type="domain" description="Peptidase M1 alanyl aminopeptidase C-terminal" evidence="15">
    <location>
        <begin position="582"/>
        <end position="905"/>
    </location>
</feature>
<feature type="domain" description="Aminopeptidase N-like N-terminal" evidence="16">
    <location>
        <begin position="29"/>
        <end position="191"/>
    </location>
</feature>
<dbReference type="InterPro" id="IPR012779">
    <property type="entry name" value="Peptidase_M1_pepN"/>
</dbReference>
<evidence type="ECO:0000259" key="16">
    <source>
        <dbReference type="Pfam" id="PF17900"/>
    </source>
</evidence>
<evidence type="ECO:0000256" key="2">
    <source>
        <dbReference type="ARBA" id="ARBA00001947"/>
    </source>
</evidence>
<comment type="caution">
    <text evidence="17">The sequence shown here is derived from an EMBL/GenBank/DDBJ whole genome shotgun (WGS) entry which is preliminary data.</text>
</comment>
<organism evidence="17 18">
    <name type="scientific">Piscinibacterium candidicorallinum</name>
    <dbReference type="NCBI Taxonomy" id="1793872"/>
    <lineage>
        <taxon>Bacteria</taxon>
        <taxon>Pseudomonadati</taxon>
        <taxon>Pseudomonadota</taxon>
        <taxon>Betaproteobacteria</taxon>
        <taxon>Burkholderiales</taxon>
        <taxon>Piscinibacterium</taxon>
    </lineage>
</organism>
<name>A0ABV7GY13_9BURK</name>
<comment type="cofactor">
    <cofactor evidence="2">
        <name>Zn(2+)</name>
        <dbReference type="ChEBI" id="CHEBI:29105"/>
    </cofactor>
</comment>
<dbReference type="RefSeq" id="WP_377300822.1">
    <property type="nucleotide sequence ID" value="NZ_CP180191.1"/>
</dbReference>
<evidence type="ECO:0000259" key="13">
    <source>
        <dbReference type="Pfam" id="PF01433"/>
    </source>
</evidence>
<evidence type="ECO:0000256" key="12">
    <source>
        <dbReference type="NCBIfam" id="TIGR02414"/>
    </source>
</evidence>
<proteinExistence type="inferred from homology"/>
<dbReference type="PANTHER" id="PTHR46322">
    <property type="entry name" value="PUROMYCIN-SENSITIVE AMINOPEPTIDASE"/>
    <property type="match status" value="1"/>
</dbReference>
<evidence type="ECO:0000256" key="11">
    <source>
        <dbReference type="ARBA" id="ARBA00023049"/>
    </source>
</evidence>
<dbReference type="Pfam" id="PF11940">
    <property type="entry name" value="DUF3458"/>
    <property type="match status" value="1"/>
</dbReference>
<dbReference type="EC" id="3.4.11.2" evidence="4 12"/>
<evidence type="ECO:0000256" key="3">
    <source>
        <dbReference type="ARBA" id="ARBA00010136"/>
    </source>
</evidence>
<keyword evidence="9 17" id="KW-0378">Hydrolase</keyword>